<accession>A0A660LEY2</accession>
<comment type="caution">
    <text evidence="3">The sequence shown here is derived from an EMBL/GenBank/DDBJ whole genome shotgun (WGS) entry which is preliminary data.</text>
</comment>
<dbReference type="SUPFAM" id="SSF54427">
    <property type="entry name" value="NTF2-like"/>
    <property type="match status" value="1"/>
</dbReference>
<feature type="compositionally biased region" description="Low complexity" evidence="1">
    <location>
        <begin position="25"/>
        <end position="39"/>
    </location>
</feature>
<feature type="chain" id="PRO_5038635611" description="DUF4878 domain-containing protein" evidence="2">
    <location>
        <begin position="19"/>
        <end position="174"/>
    </location>
</feature>
<organism evidence="3 4">
    <name type="scientific">Solirubrobacter pauli</name>
    <dbReference type="NCBI Taxonomy" id="166793"/>
    <lineage>
        <taxon>Bacteria</taxon>
        <taxon>Bacillati</taxon>
        <taxon>Actinomycetota</taxon>
        <taxon>Thermoleophilia</taxon>
        <taxon>Solirubrobacterales</taxon>
        <taxon>Solirubrobacteraceae</taxon>
        <taxon>Solirubrobacter</taxon>
    </lineage>
</organism>
<name>A0A660LEY2_9ACTN</name>
<feature type="compositionally biased region" description="Acidic residues" evidence="1">
    <location>
        <begin position="40"/>
        <end position="51"/>
    </location>
</feature>
<evidence type="ECO:0000256" key="1">
    <source>
        <dbReference type="SAM" id="MobiDB-lite"/>
    </source>
</evidence>
<evidence type="ECO:0000313" key="4">
    <source>
        <dbReference type="Proteomes" id="UP000278962"/>
    </source>
</evidence>
<keyword evidence="4" id="KW-1185">Reference proteome</keyword>
<reference evidence="3 4" key="1">
    <citation type="submission" date="2018-10" db="EMBL/GenBank/DDBJ databases">
        <title>Genomic Encyclopedia of Archaeal and Bacterial Type Strains, Phase II (KMG-II): from individual species to whole genera.</title>
        <authorList>
            <person name="Goeker M."/>
        </authorList>
    </citation>
    <scope>NUCLEOTIDE SEQUENCE [LARGE SCALE GENOMIC DNA]</scope>
    <source>
        <strain evidence="3 4">DSM 14954</strain>
    </source>
</reference>
<keyword evidence="2" id="KW-0732">Signal</keyword>
<protein>
    <recommendedName>
        <fullName evidence="5">DUF4878 domain-containing protein</fullName>
    </recommendedName>
</protein>
<dbReference type="EMBL" id="RBIL01000001">
    <property type="protein sequence ID" value="RKQ91474.1"/>
    <property type="molecule type" value="Genomic_DNA"/>
</dbReference>
<dbReference type="PROSITE" id="PS51257">
    <property type="entry name" value="PROKAR_LIPOPROTEIN"/>
    <property type="match status" value="1"/>
</dbReference>
<dbReference type="Proteomes" id="UP000278962">
    <property type="component" value="Unassembled WGS sequence"/>
</dbReference>
<dbReference type="AlphaFoldDB" id="A0A660LEY2"/>
<evidence type="ECO:0000256" key="2">
    <source>
        <dbReference type="SAM" id="SignalP"/>
    </source>
</evidence>
<dbReference type="InterPro" id="IPR032710">
    <property type="entry name" value="NTF2-like_dom_sf"/>
</dbReference>
<evidence type="ECO:0008006" key="5">
    <source>
        <dbReference type="Google" id="ProtNLM"/>
    </source>
</evidence>
<proteinExistence type="predicted"/>
<sequence>MKLLPLVLLLSLTLFACGGDDDPAEPAATGTPAAEATQAPEEDAGGGDAGGEEEVREMFADYTKALGDRDWDEACDNLAPETTEKLQSNIKQLGVANPPSECTELMDQLYDTIDKDPTAKKTIDDITKSAKVDKVTITGDSASISWSATVNGQKTPVTQSARVIDGDWKLIDVN</sequence>
<evidence type="ECO:0000313" key="3">
    <source>
        <dbReference type="EMBL" id="RKQ91474.1"/>
    </source>
</evidence>
<feature type="signal peptide" evidence="2">
    <location>
        <begin position="1"/>
        <end position="18"/>
    </location>
</feature>
<feature type="region of interest" description="Disordered" evidence="1">
    <location>
        <begin position="23"/>
        <end position="51"/>
    </location>
</feature>
<dbReference type="RefSeq" id="WP_121249115.1">
    <property type="nucleotide sequence ID" value="NZ_RBIL01000001.1"/>
</dbReference>
<gene>
    <name evidence="3" type="ORF">C8N24_1296</name>
</gene>